<dbReference type="Gene3D" id="3.60.15.10">
    <property type="entry name" value="Ribonuclease Z/Hydroxyacylglutathione hydrolase-like"/>
    <property type="match status" value="1"/>
</dbReference>
<gene>
    <name evidence="2" type="ORF">GCM10009546_17400</name>
</gene>
<dbReference type="Pfam" id="PF00753">
    <property type="entry name" value="Lactamase_B"/>
    <property type="match status" value="1"/>
</dbReference>
<accession>A0ABN1DZC4</accession>
<keyword evidence="3" id="KW-1185">Reference proteome</keyword>
<reference evidence="2 3" key="1">
    <citation type="journal article" date="2019" name="Int. J. Syst. Evol. Microbiol.">
        <title>The Global Catalogue of Microorganisms (GCM) 10K type strain sequencing project: providing services to taxonomists for standard genome sequencing and annotation.</title>
        <authorList>
            <consortium name="The Broad Institute Genomics Platform"/>
            <consortium name="The Broad Institute Genome Sequencing Center for Infectious Disease"/>
            <person name="Wu L."/>
            <person name="Ma J."/>
        </authorList>
    </citation>
    <scope>NUCLEOTIDE SEQUENCE [LARGE SCALE GENOMIC DNA]</scope>
    <source>
        <strain evidence="2 3">JCM 10667</strain>
    </source>
</reference>
<evidence type="ECO:0000313" key="3">
    <source>
        <dbReference type="Proteomes" id="UP001501427"/>
    </source>
</evidence>
<feature type="domain" description="Metallo-beta-lactamase" evidence="1">
    <location>
        <begin position="26"/>
        <end position="195"/>
    </location>
</feature>
<dbReference type="SUPFAM" id="SSF56281">
    <property type="entry name" value="Metallo-hydrolase/oxidoreductase"/>
    <property type="match status" value="1"/>
</dbReference>
<protein>
    <recommendedName>
        <fullName evidence="1">Metallo-beta-lactamase domain-containing protein</fullName>
    </recommendedName>
</protein>
<evidence type="ECO:0000259" key="1">
    <source>
        <dbReference type="SMART" id="SM00849"/>
    </source>
</evidence>
<sequence>MYISRPASDVVALTDAVPVPGIGFLPVNAYVLYAREPVLIDTGLGASSPEFLEELWSLVEPSDLRWVYLTDPDHAESALEVLDAAPDALLVTTYLGMMLLSIEKRIPAERVFLLNPGEWLDVGDRRLGAFRLPVHHGPAATGLLDDLTGTYFSSDCFGAPMTTGDLVQSDDIGAVPSSDLVAGQRLWAAVDCPGLIYVDRDEFLTRLALLGSLDPPVVLGSHLPSAHHKTETLLDTLASAQEAPSYAAPDQATVRRMLHELEPTHA</sequence>
<proteinExistence type="predicted"/>
<dbReference type="EMBL" id="BAAAHD010000016">
    <property type="protein sequence ID" value="GAA0555860.1"/>
    <property type="molecule type" value="Genomic_DNA"/>
</dbReference>
<organism evidence="2 3">
    <name type="scientific">Actinomadura livida</name>
    <dbReference type="NCBI Taxonomy" id="79909"/>
    <lineage>
        <taxon>Bacteria</taxon>
        <taxon>Bacillati</taxon>
        <taxon>Actinomycetota</taxon>
        <taxon>Actinomycetes</taxon>
        <taxon>Streptosporangiales</taxon>
        <taxon>Thermomonosporaceae</taxon>
        <taxon>Actinomadura</taxon>
    </lineage>
</organism>
<comment type="caution">
    <text evidence="2">The sequence shown here is derived from an EMBL/GenBank/DDBJ whole genome shotgun (WGS) entry which is preliminary data.</text>
</comment>
<evidence type="ECO:0000313" key="2">
    <source>
        <dbReference type="EMBL" id="GAA0555860.1"/>
    </source>
</evidence>
<dbReference type="InterPro" id="IPR001279">
    <property type="entry name" value="Metallo-B-lactamas"/>
</dbReference>
<dbReference type="InterPro" id="IPR036866">
    <property type="entry name" value="RibonucZ/Hydroxyglut_hydro"/>
</dbReference>
<dbReference type="Proteomes" id="UP001501427">
    <property type="component" value="Unassembled WGS sequence"/>
</dbReference>
<dbReference type="SMART" id="SM00849">
    <property type="entry name" value="Lactamase_B"/>
    <property type="match status" value="1"/>
</dbReference>
<name>A0ABN1DZC4_9ACTN</name>